<proteinExistence type="predicted"/>
<dbReference type="AlphaFoldDB" id="A0A443KFG3"/>
<accession>A0A443KFG3</accession>
<dbReference type="Proteomes" id="UP000284451">
    <property type="component" value="Unassembled WGS sequence"/>
</dbReference>
<gene>
    <name evidence="1" type="ORF">D2T29_10705</name>
</gene>
<reference evidence="1 2" key="2">
    <citation type="submission" date="2019-01" db="EMBL/GenBank/DDBJ databases">
        <authorList>
            <person name="Li Y."/>
        </authorList>
    </citation>
    <scope>NUCLEOTIDE SEQUENCE [LARGE SCALE GENOMIC DNA]</scope>
    <source>
        <strain evidence="1 2">07D10-4-3</strain>
    </source>
</reference>
<protein>
    <submittedName>
        <fullName evidence="1">Uncharacterized protein</fullName>
    </submittedName>
</protein>
<name>A0A443KFG3_9RHOB</name>
<dbReference type="EMBL" id="SAUY01000011">
    <property type="protein sequence ID" value="RWR31494.1"/>
    <property type="molecule type" value="Genomic_DNA"/>
</dbReference>
<dbReference type="RefSeq" id="WP_128232377.1">
    <property type="nucleotide sequence ID" value="NZ_SAUY01000011.1"/>
</dbReference>
<organism evidence="1 2">
    <name type="scientific">Paenirhodobacter populi</name>
    <dbReference type="NCBI Taxonomy" id="2306993"/>
    <lineage>
        <taxon>Bacteria</taxon>
        <taxon>Pseudomonadati</taxon>
        <taxon>Pseudomonadota</taxon>
        <taxon>Alphaproteobacteria</taxon>
        <taxon>Rhodobacterales</taxon>
        <taxon>Rhodobacter group</taxon>
        <taxon>Paenirhodobacter</taxon>
    </lineage>
</organism>
<evidence type="ECO:0000313" key="1">
    <source>
        <dbReference type="EMBL" id="RWR31494.1"/>
    </source>
</evidence>
<evidence type="ECO:0000313" key="2">
    <source>
        <dbReference type="Proteomes" id="UP000284451"/>
    </source>
</evidence>
<comment type="caution">
    <text evidence="1">The sequence shown here is derived from an EMBL/GenBank/DDBJ whole genome shotgun (WGS) entry which is preliminary data.</text>
</comment>
<reference evidence="1 2" key="1">
    <citation type="submission" date="2019-01" db="EMBL/GenBank/DDBJ databases">
        <title>Sinorhodobacter populi sp. nov. isolated from the symptomatic bark tissue of Populus euramericana canker.</title>
        <authorList>
            <person name="Xu G."/>
        </authorList>
    </citation>
    <scope>NUCLEOTIDE SEQUENCE [LARGE SCALE GENOMIC DNA]</scope>
    <source>
        <strain evidence="1 2">07D10-4-3</strain>
    </source>
</reference>
<sequence>MNRRDLLTAALAAPLPAVPAVAETETETETPVMALFREWNALYDYLNSDEAAALTEEEFDAECDRRRAMELHLAEVPSVGVADFAAKVLALTNQGDHELDAECTPASFWAEARALVGGEA</sequence>